<evidence type="ECO:0000256" key="4">
    <source>
        <dbReference type="ARBA" id="ARBA00013043"/>
    </source>
</evidence>
<dbReference type="EMBL" id="BJYT01000002">
    <property type="protein sequence ID" value="GEO08478.1"/>
    <property type="molecule type" value="Genomic_DNA"/>
</dbReference>
<sequence length="120" mass="13618">MEAVMQIELQKIRLYGYHGFDAGEEIVGGEYEVNILTSYIPVDIVINKIEETIDYTVLLEVVKQRMERPTLLLETLATEIASEIIAKFSIVTAVEISIYKLHPPIENFQGSVGVTYKVKR</sequence>
<evidence type="ECO:0000256" key="2">
    <source>
        <dbReference type="ARBA" id="ARBA00005013"/>
    </source>
</evidence>
<dbReference type="InterPro" id="IPR006156">
    <property type="entry name" value="Dihydroneopterin_aldolase"/>
</dbReference>
<protein>
    <recommendedName>
        <fullName evidence="4">dihydroneopterin aldolase</fullName>
        <ecNumber evidence="4">4.1.2.25</ecNumber>
    </recommendedName>
    <alternativeName>
        <fullName evidence="7">7,8-dihydroneopterin aldolase</fullName>
    </alternativeName>
</protein>
<dbReference type="Proteomes" id="UP000321513">
    <property type="component" value="Unassembled WGS sequence"/>
</dbReference>
<keyword evidence="10" id="KW-1185">Reference proteome</keyword>
<dbReference type="PANTHER" id="PTHR42844:SF1">
    <property type="entry name" value="DIHYDRONEOPTERIN ALDOLASE 1-RELATED"/>
    <property type="match status" value="1"/>
</dbReference>
<reference evidence="9 10" key="1">
    <citation type="submission" date="2019-07" db="EMBL/GenBank/DDBJ databases">
        <title>Whole genome shotgun sequence of Segetibacter aerophilus NBRC 106135.</title>
        <authorList>
            <person name="Hosoyama A."/>
            <person name="Uohara A."/>
            <person name="Ohji S."/>
            <person name="Ichikawa N."/>
        </authorList>
    </citation>
    <scope>NUCLEOTIDE SEQUENCE [LARGE SCALE GENOMIC DNA]</scope>
    <source>
        <strain evidence="9 10">NBRC 106135</strain>
    </source>
</reference>
<dbReference type="RefSeq" id="WP_147202534.1">
    <property type="nucleotide sequence ID" value="NZ_BJYT01000002.1"/>
</dbReference>
<evidence type="ECO:0000256" key="3">
    <source>
        <dbReference type="ARBA" id="ARBA00005708"/>
    </source>
</evidence>
<keyword evidence="6" id="KW-0456">Lyase</keyword>
<accession>A0A512B949</accession>
<comment type="catalytic activity">
    <reaction evidence="1">
        <text>7,8-dihydroneopterin = 6-hydroxymethyl-7,8-dihydropterin + glycolaldehyde</text>
        <dbReference type="Rhea" id="RHEA:10540"/>
        <dbReference type="ChEBI" id="CHEBI:17001"/>
        <dbReference type="ChEBI" id="CHEBI:17071"/>
        <dbReference type="ChEBI" id="CHEBI:44841"/>
        <dbReference type="EC" id="4.1.2.25"/>
    </reaction>
</comment>
<keyword evidence="5" id="KW-0289">Folate biosynthesis</keyword>
<dbReference type="Gene3D" id="3.30.1130.10">
    <property type="match status" value="1"/>
</dbReference>
<dbReference type="GO" id="GO:0005737">
    <property type="term" value="C:cytoplasm"/>
    <property type="evidence" value="ECO:0007669"/>
    <property type="project" value="TreeGrafter"/>
</dbReference>
<dbReference type="OrthoDB" id="9803748at2"/>
<dbReference type="GO" id="GO:0004150">
    <property type="term" value="F:dihydroneopterin aldolase activity"/>
    <property type="evidence" value="ECO:0007669"/>
    <property type="project" value="UniProtKB-EC"/>
</dbReference>
<evidence type="ECO:0000313" key="9">
    <source>
        <dbReference type="EMBL" id="GEO08478.1"/>
    </source>
</evidence>
<comment type="similarity">
    <text evidence="3">Belongs to the DHNA family.</text>
</comment>
<evidence type="ECO:0000313" key="10">
    <source>
        <dbReference type="Proteomes" id="UP000321513"/>
    </source>
</evidence>
<evidence type="ECO:0000259" key="8">
    <source>
        <dbReference type="SMART" id="SM00905"/>
    </source>
</evidence>
<dbReference type="PANTHER" id="PTHR42844">
    <property type="entry name" value="DIHYDRONEOPTERIN ALDOLASE 1-RELATED"/>
    <property type="match status" value="1"/>
</dbReference>
<feature type="domain" description="Dihydroneopterin aldolase/epimerase" evidence="8">
    <location>
        <begin position="7"/>
        <end position="118"/>
    </location>
</feature>
<dbReference type="Pfam" id="PF02152">
    <property type="entry name" value="FolB"/>
    <property type="match status" value="1"/>
</dbReference>
<dbReference type="InterPro" id="IPR006157">
    <property type="entry name" value="FolB_dom"/>
</dbReference>
<evidence type="ECO:0000256" key="6">
    <source>
        <dbReference type="ARBA" id="ARBA00023239"/>
    </source>
</evidence>
<dbReference type="SUPFAM" id="SSF55620">
    <property type="entry name" value="Tetrahydrobiopterin biosynthesis enzymes-like"/>
    <property type="match status" value="1"/>
</dbReference>
<dbReference type="EC" id="4.1.2.25" evidence="4"/>
<dbReference type="GO" id="GO:0046656">
    <property type="term" value="P:folic acid biosynthetic process"/>
    <property type="evidence" value="ECO:0007669"/>
    <property type="project" value="UniProtKB-KW"/>
</dbReference>
<name>A0A512B949_9BACT</name>
<proteinExistence type="inferred from homology"/>
<gene>
    <name evidence="9" type="primary">folQ</name>
    <name evidence="9" type="ORF">SAE01_09740</name>
</gene>
<evidence type="ECO:0000256" key="1">
    <source>
        <dbReference type="ARBA" id="ARBA00001353"/>
    </source>
</evidence>
<dbReference type="InterPro" id="IPR043133">
    <property type="entry name" value="GTP-CH-I_C/QueF"/>
</dbReference>
<comment type="pathway">
    <text evidence="2">Cofactor biosynthesis; tetrahydrofolate biosynthesis; 2-amino-4-hydroxy-6-hydroxymethyl-7,8-dihydropteridine diphosphate from 7,8-dihydroneopterin triphosphate: step 3/4.</text>
</comment>
<dbReference type="AlphaFoldDB" id="A0A512B949"/>
<comment type="caution">
    <text evidence="9">The sequence shown here is derived from an EMBL/GenBank/DDBJ whole genome shotgun (WGS) entry which is preliminary data.</text>
</comment>
<dbReference type="SMART" id="SM00905">
    <property type="entry name" value="FolB"/>
    <property type="match status" value="1"/>
</dbReference>
<organism evidence="9 10">
    <name type="scientific">Segetibacter aerophilus</name>
    <dbReference type="NCBI Taxonomy" id="670293"/>
    <lineage>
        <taxon>Bacteria</taxon>
        <taxon>Pseudomonadati</taxon>
        <taxon>Bacteroidota</taxon>
        <taxon>Chitinophagia</taxon>
        <taxon>Chitinophagales</taxon>
        <taxon>Chitinophagaceae</taxon>
        <taxon>Segetibacter</taxon>
    </lineage>
</organism>
<evidence type="ECO:0000256" key="7">
    <source>
        <dbReference type="ARBA" id="ARBA00032903"/>
    </source>
</evidence>
<evidence type="ECO:0000256" key="5">
    <source>
        <dbReference type="ARBA" id="ARBA00022909"/>
    </source>
</evidence>